<comment type="caution">
    <text evidence="5">The sequence shown here is derived from an EMBL/GenBank/DDBJ whole genome shotgun (WGS) entry which is preliminary data.</text>
</comment>
<evidence type="ECO:0000256" key="2">
    <source>
        <dbReference type="ARBA" id="ARBA00022679"/>
    </source>
</evidence>
<accession>A0A0F9P2A7</accession>
<dbReference type="AlphaFoldDB" id="A0A0F9P2A7"/>
<protein>
    <recommendedName>
        <fullName evidence="4">Carbohydrate kinase PfkB domain-containing protein</fullName>
    </recommendedName>
</protein>
<evidence type="ECO:0000256" key="1">
    <source>
        <dbReference type="ARBA" id="ARBA00010688"/>
    </source>
</evidence>
<comment type="similarity">
    <text evidence="1">Belongs to the carbohydrate kinase PfkB family.</text>
</comment>
<dbReference type="GO" id="GO:0016301">
    <property type="term" value="F:kinase activity"/>
    <property type="evidence" value="ECO:0007669"/>
    <property type="project" value="UniProtKB-KW"/>
</dbReference>
<dbReference type="SUPFAM" id="SSF53613">
    <property type="entry name" value="Ribokinase-like"/>
    <property type="match status" value="1"/>
</dbReference>
<dbReference type="PANTHER" id="PTHR43085:SF57">
    <property type="entry name" value="CARBOHYDRATE KINASE PFKB DOMAIN-CONTAINING PROTEIN"/>
    <property type="match status" value="1"/>
</dbReference>
<sequence length="328" mass="37137">MNIQNKNHSSILFIGHFAIDNIIRFNRKNKPSLGGSVSYCSLSLKAYTQDVEISIISHIGKANFDDSLLNNIRQKNIDLSGVQFSEEENTNFVLDYFDHTRSLTLKSRSPDLDFKTIPKESLKNKPDIIVLVPLCNEISFTFVSQLLNSFPNVYVGIDLQGFIRKVDETGKVSYIYDEEIFSNINKIIGLVGDKLILKGSEEEMKLIVGEFDDLDKVMKSFINHYENGLFLMTLGENGSMIAKNGEDILKIPAYKSRKVFDETGAGDIYFSIFLYEFSRSNKSWSAVRNSANLASAAASFLVEKKGPTGFQTKKKVLKRVRKEKYINK</sequence>
<feature type="domain" description="Carbohydrate kinase PfkB" evidence="4">
    <location>
        <begin position="53"/>
        <end position="309"/>
    </location>
</feature>
<dbReference type="InterPro" id="IPR011611">
    <property type="entry name" value="PfkB_dom"/>
</dbReference>
<evidence type="ECO:0000259" key="4">
    <source>
        <dbReference type="Pfam" id="PF00294"/>
    </source>
</evidence>
<proteinExistence type="inferred from homology"/>
<dbReference type="PANTHER" id="PTHR43085">
    <property type="entry name" value="HEXOKINASE FAMILY MEMBER"/>
    <property type="match status" value="1"/>
</dbReference>
<organism evidence="5">
    <name type="scientific">marine sediment metagenome</name>
    <dbReference type="NCBI Taxonomy" id="412755"/>
    <lineage>
        <taxon>unclassified sequences</taxon>
        <taxon>metagenomes</taxon>
        <taxon>ecological metagenomes</taxon>
    </lineage>
</organism>
<dbReference type="EMBL" id="LAZR01006035">
    <property type="protein sequence ID" value="KKM95230.1"/>
    <property type="molecule type" value="Genomic_DNA"/>
</dbReference>
<reference evidence="5" key="1">
    <citation type="journal article" date="2015" name="Nature">
        <title>Complex archaea that bridge the gap between prokaryotes and eukaryotes.</title>
        <authorList>
            <person name="Spang A."/>
            <person name="Saw J.H."/>
            <person name="Jorgensen S.L."/>
            <person name="Zaremba-Niedzwiedzka K."/>
            <person name="Martijn J."/>
            <person name="Lind A.E."/>
            <person name="van Eijk R."/>
            <person name="Schleper C."/>
            <person name="Guy L."/>
            <person name="Ettema T.J."/>
        </authorList>
    </citation>
    <scope>NUCLEOTIDE SEQUENCE</scope>
</reference>
<dbReference type="Pfam" id="PF00294">
    <property type="entry name" value="PfkB"/>
    <property type="match status" value="1"/>
</dbReference>
<keyword evidence="3" id="KW-0418">Kinase</keyword>
<name>A0A0F9P2A7_9ZZZZ</name>
<evidence type="ECO:0000256" key="3">
    <source>
        <dbReference type="ARBA" id="ARBA00022777"/>
    </source>
</evidence>
<dbReference type="Gene3D" id="3.40.1190.20">
    <property type="match status" value="1"/>
</dbReference>
<dbReference type="InterPro" id="IPR029056">
    <property type="entry name" value="Ribokinase-like"/>
</dbReference>
<dbReference type="InterPro" id="IPR050306">
    <property type="entry name" value="PfkB_Carbo_kinase"/>
</dbReference>
<gene>
    <name evidence="5" type="ORF">LCGC14_1190310</name>
</gene>
<evidence type="ECO:0000313" key="5">
    <source>
        <dbReference type="EMBL" id="KKM95230.1"/>
    </source>
</evidence>
<keyword evidence="2" id="KW-0808">Transferase</keyword>